<evidence type="ECO:0000313" key="2">
    <source>
        <dbReference type="Proteomes" id="UP000814033"/>
    </source>
</evidence>
<evidence type="ECO:0000313" key="1">
    <source>
        <dbReference type="EMBL" id="KAI0048768.1"/>
    </source>
</evidence>
<dbReference type="EMBL" id="MU275882">
    <property type="protein sequence ID" value="KAI0048768.1"/>
    <property type="molecule type" value="Genomic_DNA"/>
</dbReference>
<proteinExistence type="predicted"/>
<keyword evidence="2" id="KW-1185">Reference proteome</keyword>
<accession>A0ACB8RXZ2</accession>
<name>A0ACB8RXZ2_9AGAM</name>
<organism evidence="1 2">
    <name type="scientific">Auriscalpium vulgare</name>
    <dbReference type="NCBI Taxonomy" id="40419"/>
    <lineage>
        <taxon>Eukaryota</taxon>
        <taxon>Fungi</taxon>
        <taxon>Dikarya</taxon>
        <taxon>Basidiomycota</taxon>
        <taxon>Agaricomycotina</taxon>
        <taxon>Agaricomycetes</taxon>
        <taxon>Russulales</taxon>
        <taxon>Auriscalpiaceae</taxon>
        <taxon>Auriscalpium</taxon>
    </lineage>
</organism>
<sequence length="611" mass="68243">MSLDRRRITHRPHRDMDFALRSRDERIRTLDDEVRTLNAQADKTQRRLNAARAASHTQERASQIQERTIKQLRGKLHDVRAYYAEERNTLARELEESLRARDEERIRYEERIVELEEKLRLATSPRPPTPPMPVALPAPCYCSSQDSFIAAVSLAVADLQIIVSLCEEDLPESPDDSHTTFLPSLSDQGVQTSLDSELEQTAAQKIIDLERRCFEQELAAEDKQSRLEDYQARESALLAVAEESQRISAELEESFGVLLRCKDDFIEDLRTKATDLHAELSLVRQREATLERDLRDAQDRAVSADIEMADVRVRLEGAERTAVAKTNRIVQLETEGAAARRQLASADAQVADLQEAAAVAAQWAEQMERDVAAAQEELAASDVLVLDLRRELAGSSPAIEHSHPFAAMCDQCVQTEDELHEENDALSDEGSVSTLVTDVDNAALQAYDYKGADYLQEVYFDDMLPVAGVSTEAPTESVRALKGELAAMTLRFEAAEAARVCGEDIEEQLRAEIRSLRNSFDLRVDSSESDCDETDPDDNAQDIAPAKASSGTWGPFTLSPVAFEFCRDTEPSPRWDGDMDVRGGSLLGWDLPPIQEEDPDFADSDSDTEVF</sequence>
<dbReference type="Proteomes" id="UP000814033">
    <property type="component" value="Unassembled WGS sequence"/>
</dbReference>
<gene>
    <name evidence="1" type="ORF">FA95DRAFT_1008917</name>
</gene>
<protein>
    <submittedName>
        <fullName evidence="1">Uncharacterized protein</fullName>
    </submittedName>
</protein>
<reference evidence="1" key="1">
    <citation type="submission" date="2021-02" db="EMBL/GenBank/DDBJ databases">
        <authorList>
            <consortium name="DOE Joint Genome Institute"/>
            <person name="Ahrendt S."/>
            <person name="Looney B.P."/>
            <person name="Miyauchi S."/>
            <person name="Morin E."/>
            <person name="Drula E."/>
            <person name="Courty P.E."/>
            <person name="Chicoki N."/>
            <person name="Fauchery L."/>
            <person name="Kohler A."/>
            <person name="Kuo A."/>
            <person name="Labutti K."/>
            <person name="Pangilinan J."/>
            <person name="Lipzen A."/>
            <person name="Riley R."/>
            <person name="Andreopoulos W."/>
            <person name="He G."/>
            <person name="Johnson J."/>
            <person name="Barry K.W."/>
            <person name="Grigoriev I.V."/>
            <person name="Nagy L."/>
            <person name="Hibbett D."/>
            <person name="Henrissat B."/>
            <person name="Matheny P.B."/>
            <person name="Labbe J."/>
            <person name="Martin F."/>
        </authorList>
    </citation>
    <scope>NUCLEOTIDE SEQUENCE</scope>
    <source>
        <strain evidence="1">FP105234-sp</strain>
    </source>
</reference>
<comment type="caution">
    <text evidence="1">The sequence shown here is derived from an EMBL/GenBank/DDBJ whole genome shotgun (WGS) entry which is preliminary data.</text>
</comment>
<reference evidence="1" key="2">
    <citation type="journal article" date="2022" name="New Phytol.">
        <title>Evolutionary transition to the ectomycorrhizal habit in the genomes of a hyperdiverse lineage of mushroom-forming fungi.</title>
        <authorList>
            <person name="Looney B."/>
            <person name="Miyauchi S."/>
            <person name="Morin E."/>
            <person name="Drula E."/>
            <person name="Courty P.E."/>
            <person name="Kohler A."/>
            <person name="Kuo A."/>
            <person name="LaButti K."/>
            <person name="Pangilinan J."/>
            <person name="Lipzen A."/>
            <person name="Riley R."/>
            <person name="Andreopoulos W."/>
            <person name="He G."/>
            <person name="Johnson J."/>
            <person name="Nolan M."/>
            <person name="Tritt A."/>
            <person name="Barry K.W."/>
            <person name="Grigoriev I.V."/>
            <person name="Nagy L.G."/>
            <person name="Hibbett D."/>
            <person name="Henrissat B."/>
            <person name="Matheny P.B."/>
            <person name="Labbe J."/>
            <person name="Martin F.M."/>
        </authorList>
    </citation>
    <scope>NUCLEOTIDE SEQUENCE</scope>
    <source>
        <strain evidence="1">FP105234-sp</strain>
    </source>
</reference>